<feature type="domain" description="NAD(P)-binding" evidence="1">
    <location>
        <begin position="8"/>
        <end position="82"/>
    </location>
</feature>
<dbReference type="PANTHER" id="PTHR48079">
    <property type="entry name" value="PROTEIN YEEZ"/>
    <property type="match status" value="1"/>
</dbReference>
<proteinExistence type="predicted"/>
<dbReference type="InterPro" id="IPR036291">
    <property type="entry name" value="NAD(P)-bd_dom_sf"/>
</dbReference>
<accession>A0A7C8JV44</accession>
<name>A0A7C8JV44_ORBOL</name>
<evidence type="ECO:0000313" key="3">
    <source>
        <dbReference type="Proteomes" id="UP000480548"/>
    </source>
</evidence>
<reference evidence="2 3" key="1">
    <citation type="submission" date="2019-06" db="EMBL/GenBank/DDBJ databases">
        <authorList>
            <person name="Palmer J.M."/>
        </authorList>
    </citation>
    <scope>NUCLEOTIDE SEQUENCE [LARGE SCALE GENOMIC DNA]</scope>
    <source>
        <strain evidence="2 3">TWF703</strain>
    </source>
</reference>
<dbReference type="EMBL" id="WIQZ01000008">
    <property type="protein sequence ID" value="KAF3143722.1"/>
    <property type="molecule type" value="Genomic_DNA"/>
</dbReference>
<organism evidence="2 3">
    <name type="scientific">Orbilia oligospora</name>
    <name type="common">Nematode-trapping fungus</name>
    <name type="synonym">Arthrobotrys oligospora</name>
    <dbReference type="NCBI Taxonomy" id="2813651"/>
    <lineage>
        <taxon>Eukaryota</taxon>
        <taxon>Fungi</taxon>
        <taxon>Dikarya</taxon>
        <taxon>Ascomycota</taxon>
        <taxon>Pezizomycotina</taxon>
        <taxon>Orbiliomycetes</taxon>
        <taxon>Orbiliales</taxon>
        <taxon>Orbiliaceae</taxon>
        <taxon>Orbilia</taxon>
    </lineage>
</organism>
<dbReference type="GO" id="GO:0005737">
    <property type="term" value="C:cytoplasm"/>
    <property type="evidence" value="ECO:0007669"/>
    <property type="project" value="TreeGrafter"/>
</dbReference>
<protein>
    <recommendedName>
        <fullName evidence="1">NAD(P)-binding domain-containing protein</fullName>
    </recommendedName>
</protein>
<dbReference type="Gene3D" id="3.40.50.720">
    <property type="entry name" value="NAD(P)-binding Rossmann-like Domain"/>
    <property type="match status" value="1"/>
</dbReference>
<evidence type="ECO:0000259" key="1">
    <source>
        <dbReference type="Pfam" id="PF13460"/>
    </source>
</evidence>
<dbReference type="InterPro" id="IPR016040">
    <property type="entry name" value="NAD(P)-bd_dom"/>
</dbReference>
<dbReference type="Pfam" id="PF13460">
    <property type="entry name" value="NAD_binding_10"/>
    <property type="match status" value="1"/>
</dbReference>
<dbReference type="InterPro" id="IPR051783">
    <property type="entry name" value="NAD(P)-dependent_oxidoreduct"/>
</dbReference>
<gene>
    <name evidence="2" type="ORF">TWF703_010128</name>
</gene>
<dbReference type="GO" id="GO:0004029">
    <property type="term" value="F:aldehyde dehydrogenase (NAD+) activity"/>
    <property type="evidence" value="ECO:0007669"/>
    <property type="project" value="TreeGrafter"/>
</dbReference>
<comment type="caution">
    <text evidence="2">The sequence shown here is derived from an EMBL/GenBank/DDBJ whole genome shotgun (WGS) entry which is preliminary data.</text>
</comment>
<dbReference type="PANTHER" id="PTHR48079:SF3">
    <property type="entry name" value="NAD-DEPENDENT EPIMERASE_DEHYDRATASE DOMAIN-CONTAINING PROTEIN"/>
    <property type="match status" value="1"/>
</dbReference>
<sequence length="326" mass="35926">MVRILIFGASGFVGYPIVQALRRHGHTVYAVTRTEEKTIELSKQEIIPILGDARQPETWVPALDLVDIVIDSSSSFDGLSEGILKATKESQRVTSANKHDPKIGYLYVSSTWVHGDSLELVTDRVPAGNHPNRKPLELVSWRPGFEDSVLQSKDVLDVAILRAGVVFGGCSSRSLFGLWWAPFVEALKANKFNEPVTIKGRPEASVALVHKHDFAQAILNAVEKFEVVSQIHYPVFDVVSGHESLGDINKAAANVLGITGEIKYQVPAADDHFGNATSSSLLIDSTRSQSYLDWQPKHTSLIKDPEVYVKAYLYSTDYYTSVTKSS</sequence>
<evidence type="ECO:0000313" key="2">
    <source>
        <dbReference type="EMBL" id="KAF3143722.1"/>
    </source>
</evidence>
<dbReference type="Proteomes" id="UP000480548">
    <property type="component" value="Unassembled WGS sequence"/>
</dbReference>
<dbReference type="SUPFAM" id="SSF51735">
    <property type="entry name" value="NAD(P)-binding Rossmann-fold domains"/>
    <property type="match status" value="1"/>
</dbReference>
<dbReference type="AlphaFoldDB" id="A0A7C8JV44"/>